<evidence type="ECO:0000313" key="2">
    <source>
        <dbReference type="EMBL" id="KAF7270090.1"/>
    </source>
</evidence>
<dbReference type="OrthoDB" id="7420814at2759"/>
<dbReference type="AlphaFoldDB" id="A0A834M873"/>
<name>A0A834M873_RHYFE</name>
<gene>
    <name evidence="2" type="ORF">GWI33_016921</name>
</gene>
<dbReference type="Proteomes" id="UP000625711">
    <property type="component" value="Unassembled WGS sequence"/>
</dbReference>
<feature type="compositionally biased region" description="Basic residues" evidence="1">
    <location>
        <begin position="97"/>
        <end position="107"/>
    </location>
</feature>
<evidence type="ECO:0000313" key="3">
    <source>
        <dbReference type="Proteomes" id="UP000625711"/>
    </source>
</evidence>
<feature type="compositionally biased region" description="Polar residues" evidence="1">
    <location>
        <begin position="85"/>
        <end position="94"/>
    </location>
</feature>
<feature type="region of interest" description="Disordered" evidence="1">
    <location>
        <begin position="85"/>
        <end position="110"/>
    </location>
</feature>
<accession>A0A834M873</accession>
<feature type="region of interest" description="Disordered" evidence="1">
    <location>
        <begin position="1"/>
        <end position="73"/>
    </location>
</feature>
<evidence type="ECO:0000256" key="1">
    <source>
        <dbReference type="SAM" id="MobiDB-lite"/>
    </source>
</evidence>
<feature type="compositionally biased region" description="Polar residues" evidence="1">
    <location>
        <begin position="1"/>
        <end position="15"/>
    </location>
</feature>
<keyword evidence="3" id="KW-1185">Reference proteome</keyword>
<sequence length="270" mass="30367">MQSFSNLFHLNQHSPTSHHHVDMTPPTQHSRPVGFLGHYHHHFSQYHPTPSPSISVESYPDSPSDDSSPSFSSSLVESFKECSTSPKAEYSSSPKEIKRHASHHHHHSIQELIGHFKKKVIHWRSENGYRRSSCSESEADDSFRGRSKSLDCNTKRPVVATDCESTYRIYNTILKEGAQLKQRSLDPDRRRQSVGTIIPTNIHRASDAFLDPHHAAILFRDSRGIVVTGFTYLSTVTLAGGEIYVSVRGERPTACHHQGGQPDRVAIVEL</sequence>
<organism evidence="2 3">
    <name type="scientific">Rhynchophorus ferrugineus</name>
    <name type="common">Red palm weevil</name>
    <name type="synonym">Curculio ferrugineus</name>
    <dbReference type="NCBI Taxonomy" id="354439"/>
    <lineage>
        <taxon>Eukaryota</taxon>
        <taxon>Metazoa</taxon>
        <taxon>Ecdysozoa</taxon>
        <taxon>Arthropoda</taxon>
        <taxon>Hexapoda</taxon>
        <taxon>Insecta</taxon>
        <taxon>Pterygota</taxon>
        <taxon>Neoptera</taxon>
        <taxon>Endopterygota</taxon>
        <taxon>Coleoptera</taxon>
        <taxon>Polyphaga</taxon>
        <taxon>Cucujiformia</taxon>
        <taxon>Curculionidae</taxon>
        <taxon>Dryophthorinae</taxon>
        <taxon>Rhynchophorus</taxon>
    </lineage>
</organism>
<comment type="caution">
    <text evidence="2">The sequence shown here is derived from an EMBL/GenBank/DDBJ whole genome shotgun (WGS) entry which is preliminary data.</text>
</comment>
<reference evidence="2" key="1">
    <citation type="submission" date="2020-08" db="EMBL/GenBank/DDBJ databases">
        <title>Genome sequencing and assembly of the red palm weevil Rhynchophorus ferrugineus.</title>
        <authorList>
            <person name="Dias G.B."/>
            <person name="Bergman C.M."/>
            <person name="Manee M."/>
        </authorList>
    </citation>
    <scope>NUCLEOTIDE SEQUENCE</scope>
    <source>
        <strain evidence="2">AA-2017</strain>
        <tissue evidence="2">Whole larva</tissue>
    </source>
</reference>
<protein>
    <submittedName>
        <fullName evidence="2">Uncharacterized protein</fullName>
    </submittedName>
</protein>
<feature type="compositionally biased region" description="Low complexity" evidence="1">
    <location>
        <begin position="55"/>
        <end position="73"/>
    </location>
</feature>
<dbReference type="EMBL" id="JAACXV010014139">
    <property type="protein sequence ID" value="KAF7270090.1"/>
    <property type="molecule type" value="Genomic_DNA"/>
</dbReference>
<proteinExistence type="predicted"/>